<dbReference type="GO" id="GO:0005737">
    <property type="term" value="C:cytoplasm"/>
    <property type="evidence" value="ECO:0007669"/>
    <property type="project" value="TreeGrafter"/>
</dbReference>
<feature type="region of interest" description="Disordered" evidence="1">
    <location>
        <begin position="503"/>
        <end position="534"/>
    </location>
</feature>
<reference evidence="3" key="1">
    <citation type="journal article" date="2016" name="Nat. Commun.">
        <title>The Gonium pectorale genome demonstrates co-option of cell cycle regulation during the evolution of multicellularity.</title>
        <authorList>
            <person name="Hanschen E.R."/>
            <person name="Marriage T.N."/>
            <person name="Ferris P.J."/>
            <person name="Hamaji T."/>
            <person name="Toyoda A."/>
            <person name="Fujiyama A."/>
            <person name="Neme R."/>
            <person name="Noguchi H."/>
            <person name="Minakuchi Y."/>
            <person name="Suzuki M."/>
            <person name="Kawai-Toyooka H."/>
            <person name="Smith D.R."/>
            <person name="Sparks H."/>
            <person name="Anderson J."/>
            <person name="Bakaric R."/>
            <person name="Luria V."/>
            <person name="Karger A."/>
            <person name="Kirschner M.W."/>
            <person name="Durand P.M."/>
            <person name="Michod R.E."/>
            <person name="Nozaki H."/>
            <person name="Olson B.J."/>
        </authorList>
    </citation>
    <scope>NUCLEOTIDE SEQUENCE [LARGE SCALE GENOMIC DNA]</scope>
    <source>
        <strain evidence="3">NIES-2863</strain>
    </source>
</reference>
<feature type="region of interest" description="Disordered" evidence="1">
    <location>
        <begin position="216"/>
        <end position="254"/>
    </location>
</feature>
<feature type="region of interest" description="Disordered" evidence="1">
    <location>
        <begin position="89"/>
        <end position="115"/>
    </location>
</feature>
<dbReference type="Proteomes" id="UP000075714">
    <property type="component" value="Unassembled WGS sequence"/>
</dbReference>
<feature type="region of interest" description="Disordered" evidence="1">
    <location>
        <begin position="754"/>
        <end position="826"/>
    </location>
</feature>
<feature type="compositionally biased region" description="Basic and acidic residues" evidence="1">
    <location>
        <begin position="792"/>
        <end position="803"/>
    </location>
</feature>
<feature type="region of interest" description="Disordered" evidence="1">
    <location>
        <begin position="689"/>
        <end position="721"/>
    </location>
</feature>
<dbReference type="PANTHER" id="PTHR16306">
    <property type="entry name" value="TRANSLIN-ASSOCIATED FACTOR X-INTERACTING PROTEIN 1"/>
    <property type="match status" value="1"/>
</dbReference>
<proteinExistence type="predicted"/>
<evidence type="ECO:0000256" key="1">
    <source>
        <dbReference type="SAM" id="MobiDB-lite"/>
    </source>
</evidence>
<feature type="compositionally biased region" description="Gly residues" evidence="1">
    <location>
        <begin position="1004"/>
        <end position="1019"/>
    </location>
</feature>
<feature type="compositionally biased region" description="Low complexity" evidence="1">
    <location>
        <begin position="1300"/>
        <end position="1311"/>
    </location>
</feature>
<gene>
    <name evidence="2" type="ORF">GPECTOR_97g753</name>
</gene>
<sequence>MEPRSGAAAAGISRPVGPGTHDAWDQALREAAGCLDDVGMLVWVRGLPLASAVEARALTQVRGGVGVRAGAAPDLVGLIGSAVCMGCRPPDTGGPEGPGQLNSERGSEAHAGDDSAASFAAHGGARCSYSFNRLLLQLATSSKGAAAVAASAAGRAARQAASGPQAAAAAAANVTGVLAEALLSVLDRDPDGGPMGLRQLLRAALLASSEYGALAGPDRQEGGSSGGDAGADGAGGGAGGVPASARGKRARSGAPVVGAARDGVGAGDGAAGAEDRRLLCEMLMQAVCGAAAQLDSAPMAAAVLRVGGVGWGVLGPCFAAASTASRKALLDLAAAVAKAASELLTVGEEDGGAGAGAGSGGGGANGGDATEPSAATDTAAASYAVACAVLTAAYCCTCNSASDGGGRRHHAPCSMGLPAALGSLAASPAPVAPAAAYRQAGTTLGSLATMLGGGRRRWLLDRTRTVRSKALQLLLELLSLPGHQAQAQAHVAAGRLADAPAAAAAAGRRRPDSLLGAATNSAAPPEVPEPSLPSPVATAAARQCFPEVCALLEATHGSPLYDESSGQVLQQVASALPRALEPAGFLRLLLGRGGSPEPQPQRPTGRPADGSAGIAGVHPDSGSQGSGVEFEDGTFAAARMSPRVCRMLAVGLAQNLAAWRGHGGCGAATLGRTLYDIVVAHLRPLLPDVTAPSRTASPGGGGGGGGDGGDGSGGSSEADAAAAAARRVGDAFGDTALHTELWQHAFGELCEVLGGDEEGGSAQMAGGEEGRGNDGGDGGDDAGEVEVGAAPDRQRGQHRDTDGARQAAGGPALQGPKAAAAPGPAPRLVLGPGSTGLGRLLCAFMGRALPRVLRCGGAEAVDAAYAVLSKCPGSAPLLHRELKASLLALRQQQQVTTAAPRASDLSVPATVRYLLLLSNMARLYEYERAAFLDKLLEARRRGASEPGGGGDHKDEDDGDGGHDAGDGGHDAGERGADGEGQRDADHGGRRAVAQGPPLVATASPGGGEGGEGGVGGVGGEGEDYMRQVEEDRGCRVVAQRMLEKVMGCSAPATHAPALAAMLAAVQPAAGCPGGGPPRQAVTEQALAMRALGRLLVQSERLCERHGSVVSELLGSWRRRPVGLVCEALATARELVLRNPNRHRPLVGLMESLIQAALQGPTPTAATAAVAEGSRHAGQSPAGPIPPAAGSPAAGVAAAAALAAVLSAAVGCYCSLLSTGRLQWSPATFRTVAVCLLVPGPAHEQVCAPAAALLLQHAGASTGGAAAAAGSLRRTHAALGLLRNCPAPLRSRLVSEVLLPPDTTAPASAPAGNAGGGGGGGGGGALLRPEDLASDDLALPAIQALFAAGGARDAHGNDEGACGAPSGIGAGEAAWTAEDGAVPEAGEGGGGGREGGSSSAAAAALLLLREMTPSARVLGALLPQLQAALRDPWVLETFTNSAVRTLRDYVVRYRSNPGTAAAAAAAASGAAMVAPDGAPADGGGVGQGGAAAEDPEAQQARCAAAPGTATRGGAAAVQRKLLEVLGQLSGRVGQDRNPQVRVIGAGD</sequence>
<dbReference type="OrthoDB" id="553283at2759"/>
<name>A0A150G174_GONPE</name>
<feature type="region of interest" description="Disordered" evidence="1">
    <location>
        <begin position="589"/>
        <end position="629"/>
    </location>
</feature>
<evidence type="ECO:0000313" key="2">
    <source>
        <dbReference type="EMBL" id="KXZ43215.1"/>
    </source>
</evidence>
<protein>
    <submittedName>
        <fullName evidence="2">Uncharacterized protein</fullName>
    </submittedName>
</protein>
<keyword evidence="3" id="KW-1185">Reference proteome</keyword>
<feature type="region of interest" description="Disordered" evidence="1">
    <location>
        <begin position="941"/>
        <end position="1021"/>
    </location>
</feature>
<organism evidence="2 3">
    <name type="scientific">Gonium pectorale</name>
    <name type="common">Green alga</name>
    <dbReference type="NCBI Taxonomy" id="33097"/>
    <lineage>
        <taxon>Eukaryota</taxon>
        <taxon>Viridiplantae</taxon>
        <taxon>Chlorophyta</taxon>
        <taxon>core chlorophytes</taxon>
        <taxon>Chlorophyceae</taxon>
        <taxon>CS clade</taxon>
        <taxon>Chlamydomonadales</taxon>
        <taxon>Volvocaceae</taxon>
        <taxon>Gonium</taxon>
    </lineage>
</organism>
<dbReference type="PANTHER" id="PTHR16306:SF0">
    <property type="entry name" value="TRANSLIN-ASSOCIATED FACTOR X-INTERACTING PROTEIN 1"/>
    <property type="match status" value="1"/>
</dbReference>
<feature type="compositionally biased region" description="Gly residues" evidence="1">
    <location>
        <begin position="223"/>
        <end position="240"/>
    </location>
</feature>
<comment type="caution">
    <text evidence="2">The sequence shown here is derived from an EMBL/GenBank/DDBJ whole genome shotgun (WGS) entry which is preliminary data.</text>
</comment>
<feature type="region of interest" description="Disordered" evidence="1">
    <location>
        <begin position="1300"/>
        <end position="1328"/>
    </location>
</feature>
<feature type="compositionally biased region" description="Gly residues" evidence="1">
    <location>
        <begin position="1312"/>
        <end position="1324"/>
    </location>
</feature>
<evidence type="ECO:0000313" key="3">
    <source>
        <dbReference type="Proteomes" id="UP000075714"/>
    </source>
</evidence>
<dbReference type="EMBL" id="LSYV01000098">
    <property type="protein sequence ID" value="KXZ43215.1"/>
    <property type="molecule type" value="Genomic_DNA"/>
</dbReference>
<feature type="compositionally biased region" description="Gly residues" evidence="1">
    <location>
        <begin position="698"/>
        <end position="714"/>
    </location>
</feature>
<accession>A0A150G174</accession>
<feature type="compositionally biased region" description="Low complexity" evidence="1">
    <location>
        <begin position="804"/>
        <end position="826"/>
    </location>
</feature>
<feature type="compositionally biased region" description="Basic and acidic residues" evidence="1">
    <location>
        <begin position="950"/>
        <end position="988"/>
    </location>
</feature>